<dbReference type="HOGENOM" id="CLU_053470_0_0_10"/>
<evidence type="ECO:0000256" key="1">
    <source>
        <dbReference type="ARBA" id="ARBA00022448"/>
    </source>
</evidence>
<dbReference type="Pfam" id="PF04060">
    <property type="entry name" value="FeS"/>
    <property type="match status" value="1"/>
</dbReference>
<dbReference type="OrthoDB" id="9789936at2"/>
<dbReference type="PROSITE" id="PS51656">
    <property type="entry name" value="4FE4S"/>
    <property type="match status" value="1"/>
</dbReference>
<dbReference type="AlphaFoldDB" id="B0MTP3"/>
<feature type="binding site" evidence="10">
    <location>
        <position position="75"/>
    </location>
    <ligand>
        <name>[4Fe-4S] cluster</name>
        <dbReference type="ChEBI" id="CHEBI:49883"/>
        <label>1</label>
    </ligand>
</feature>
<dbReference type="Pfam" id="PF00037">
    <property type="entry name" value="Fer4"/>
    <property type="match status" value="1"/>
</dbReference>
<feature type="region of interest" description="Disordered" evidence="11">
    <location>
        <begin position="275"/>
        <end position="305"/>
    </location>
</feature>
<feature type="binding site" evidence="10">
    <location>
        <position position="142"/>
    </location>
    <ligand>
        <name>[4Fe-4S] cluster</name>
        <dbReference type="ChEBI" id="CHEBI:49883"/>
        <label>2</label>
    </ligand>
</feature>
<keyword evidence="1 10" id="KW-0813">Transport</keyword>
<protein>
    <recommendedName>
        <fullName evidence="10">Ion-translocating oxidoreductase complex subunit B</fullName>
        <ecNumber evidence="10">7.-.-.-</ecNumber>
    </recommendedName>
    <alternativeName>
        <fullName evidence="10">Rnf electron transport complex subunit B</fullName>
    </alternativeName>
</protein>
<comment type="subunit">
    <text evidence="10">The complex is composed of six subunits: RnfA, RnfB, RnfC, RnfD, RnfE and RnfG.</text>
</comment>
<dbReference type="GeneID" id="73803213"/>
<feature type="compositionally biased region" description="Basic and acidic residues" evidence="11">
    <location>
        <begin position="293"/>
        <end position="305"/>
    </location>
</feature>
<dbReference type="Proteomes" id="UP000005819">
    <property type="component" value="Unassembled WGS sequence"/>
</dbReference>
<feature type="binding site" evidence="10">
    <location>
        <position position="173"/>
    </location>
    <ligand>
        <name>[4Fe-4S] cluster</name>
        <dbReference type="ChEBI" id="CHEBI:49883"/>
        <label>3</label>
    </ligand>
</feature>
<dbReference type="Gene3D" id="3.30.70.20">
    <property type="match status" value="2"/>
</dbReference>
<dbReference type="GO" id="GO:0022900">
    <property type="term" value="P:electron transport chain"/>
    <property type="evidence" value="ECO:0007669"/>
    <property type="project" value="UniProtKB-UniRule"/>
</dbReference>
<keyword evidence="3 10" id="KW-0479">Metal-binding</keyword>
<dbReference type="Gene3D" id="1.10.15.40">
    <property type="entry name" value="Electron transport complex subunit B, putative Fe-S cluster"/>
    <property type="match status" value="1"/>
</dbReference>
<dbReference type="PROSITE" id="PS00198">
    <property type="entry name" value="4FE4S_FER_1"/>
    <property type="match status" value="3"/>
</dbReference>
<feature type="binding site" evidence="10">
    <location>
        <position position="152"/>
    </location>
    <ligand>
        <name>[4Fe-4S] cluster</name>
        <dbReference type="ChEBI" id="CHEBI:49883"/>
        <label>3</label>
    </ligand>
</feature>
<dbReference type="RefSeq" id="WP_004328923.1">
    <property type="nucleotide sequence ID" value="NZ_DS499579.1"/>
</dbReference>
<evidence type="ECO:0000256" key="5">
    <source>
        <dbReference type="ARBA" id="ARBA00022967"/>
    </source>
</evidence>
<feature type="binding site" evidence="10">
    <location>
        <position position="179"/>
    </location>
    <ligand>
        <name>[4Fe-4S] cluster</name>
        <dbReference type="ChEBI" id="CHEBI:49883"/>
        <label>3</label>
    </ligand>
</feature>
<dbReference type="InterPro" id="IPR010207">
    <property type="entry name" value="Elect_transpt_cplx_RnfB/RsxB"/>
</dbReference>
<evidence type="ECO:0000256" key="3">
    <source>
        <dbReference type="ARBA" id="ARBA00022723"/>
    </source>
</evidence>
<dbReference type="eggNOG" id="COG1148">
    <property type="taxonomic scope" value="Bacteria"/>
</dbReference>
<dbReference type="GO" id="GO:0005886">
    <property type="term" value="C:plasma membrane"/>
    <property type="evidence" value="ECO:0007669"/>
    <property type="project" value="UniProtKB-SubCell"/>
</dbReference>
<feature type="region of interest" description="Hydrophobic" evidence="10">
    <location>
        <begin position="1"/>
        <end position="26"/>
    </location>
</feature>
<feature type="binding site" evidence="10">
    <location>
        <position position="138"/>
    </location>
    <ligand>
        <name>[4Fe-4S] cluster</name>
        <dbReference type="ChEBI" id="CHEBI:49883"/>
        <label>2</label>
    </ligand>
</feature>
<dbReference type="EC" id="7.-.-.-" evidence="10"/>
<feature type="binding site" evidence="10">
    <location>
        <position position="52"/>
    </location>
    <ligand>
        <name>[4Fe-4S] cluster</name>
        <dbReference type="ChEBI" id="CHEBI:49883"/>
        <label>1</label>
    </ligand>
</feature>
<keyword evidence="8 10" id="KW-0411">Iron-sulfur</keyword>
<dbReference type="CDD" id="cd10549">
    <property type="entry name" value="MtMvhB_like"/>
    <property type="match status" value="1"/>
</dbReference>
<dbReference type="HAMAP" id="MF_00463">
    <property type="entry name" value="RsxB_RnfB"/>
    <property type="match status" value="1"/>
</dbReference>
<reference evidence="15" key="1">
    <citation type="submission" date="2007-10" db="EMBL/GenBank/DDBJ databases">
        <authorList>
            <person name="Fulton L."/>
            <person name="Clifton S."/>
            <person name="Fulton B."/>
            <person name="Xu J."/>
            <person name="Minx P."/>
            <person name="Pepin K.H."/>
            <person name="Johnson M."/>
            <person name="Thiruvilangam P."/>
            <person name="Bhonagiri V."/>
            <person name="Nash W.E."/>
            <person name="Mardis E.R."/>
            <person name="Wilson R.K."/>
        </authorList>
    </citation>
    <scope>NUCLEOTIDE SEQUENCE [LARGE SCALE GENOMIC DNA]</scope>
    <source>
        <strain evidence="15">DSM 17216</strain>
    </source>
</reference>
<feature type="binding site" evidence="10">
    <location>
        <position position="49"/>
    </location>
    <ligand>
        <name>[4Fe-4S] cluster</name>
        <dbReference type="ChEBI" id="CHEBI:49883"/>
        <label>1</label>
    </ligand>
</feature>
<dbReference type="eggNOG" id="COG2878">
    <property type="taxonomic scope" value="Bacteria"/>
</dbReference>
<dbReference type="SUPFAM" id="SSF54862">
    <property type="entry name" value="4Fe-4S ferredoxins"/>
    <property type="match status" value="3"/>
</dbReference>
<evidence type="ECO:0000259" key="13">
    <source>
        <dbReference type="PROSITE" id="PS51379"/>
    </source>
</evidence>
<dbReference type="Pfam" id="PF12838">
    <property type="entry name" value="Fer4_7"/>
    <property type="match status" value="1"/>
</dbReference>
<reference evidence="15" key="2">
    <citation type="submission" date="2013-09" db="EMBL/GenBank/DDBJ databases">
        <title>Draft genome sequence of Alistipes putredinis (DSM 17216).</title>
        <authorList>
            <person name="Sudarsanam P."/>
            <person name="Ley R."/>
            <person name="Guruge J."/>
            <person name="Turnbaugh P.J."/>
            <person name="Mahowald M."/>
            <person name="Liep D."/>
            <person name="Gordon J."/>
        </authorList>
    </citation>
    <scope>NUCLEOTIDE SEQUENCE</scope>
    <source>
        <strain evidence="15">DSM 17216</strain>
    </source>
</reference>
<gene>
    <name evidence="10 15" type="primary">rnfB</name>
    <name evidence="15" type="ORF">ALIPUT_00098</name>
</gene>
<evidence type="ECO:0000256" key="8">
    <source>
        <dbReference type="ARBA" id="ARBA00023014"/>
    </source>
</evidence>
<evidence type="ECO:0000256" key="2">
    <source>
        <dbReference type="ARBA" id="ARBA00022485"/>
    </source>
</evidence>
<feature type="domain" description="4Fe-4S" evidence="14">
    <location>
        <begin position="32"/>
        <end position="92"/>
    </location>
</feature>
<dbReference type="InterPro" id="IPR050395">
    <property type="entry name" value="4Fe4S_Ferredoxin_RnfB"/>
</dbReference>
<evidence type="ECO:0000256" key="9">
    <source>
        <dbReference type="ARBA" id="ARBA00023136"/>
    </source>
</evidence>
<keyword evidence="12" id="KW-1133">Transmembrane helix</keyword>
<feature type="transmembrane region" description="Helical" evidence="12">
    <location>
        <begin position="6"/>
        <end position="26"/>
    </location>
</feature>
<feature type="domain" description="4Fe-4S ferredoxin-type" evidence="13">
    <location>
        <begin position="210"/>
        <end position="241"/>
    </location>
</feature>
<keyword evidence="7 10" id="KW-0408">Iron</keyword>
<comment type="subcellular location">
    <subcellularLocation>
        <location evidence="10">Cell membrane</location>
    </subcellularLocation>
</comment>
<sequence>MEVLLYTVLTLCVLGILAALILYFVAQKFKVEEDPRIDEVEKMLPGANCGGCGFAGCRGLADALVKRADISSLFCPVGGAEVMKTVAAYLGKAAPEKEPQVATVRCGGSCEKRPRINAYDGVTSCAVAASLYGGETGCTYGCLGYGDCVTVCNFDAIAINPETRLPEVDFDKCTACGACVKACPKSIIELRKKWPKQRAVYVACVSKDKGAVVMKACKAGCIGCGKCEKVCPFGAITIQNNLAFIDSWKCKLCRKCVNECPTGAIRLVGMEPLPKEPKAAPASKQTSAAGEKPASEEKKTEKTES</sequence>
<evidence type="ECO:0000313" key="16">
    <source>
        <dbReference type="Proteomes" id="UP000005819"/>
    </source>
</evidence>
<evidence type="ECO:0000256" key="4">
    <source>
        <dbReference type="ARBA" id="ARBA00022737"/>
    </source>
</evidence>
<feature type="domain" description="4Fe-4S ferredoxin-type" evidence="13">
    <location>
        <begin position="164"/>
        <end position="193"/>
    </location>
</feature>
<dbReference type="PANTHER" id="PTHR43560:SF1">
    <property type="entry name" value="ION-TRANSLOCATING OXIDOREDUCTASE COMPLEX SUBUNIT B"/>
    <property type="match status" value="1"/>
</dbReference>
<keyword evidence="4 10" id="KW-0677">Repeat</keyword>
<evidence type="ECO:0000256" key="12">
    <source>
        <dbReference type="SAM" id="Phobius"/>
    </source>
</evidence>
<keyword evidence="9 10" id="KW-0472">Membrane</keyword>
<keyword evidence="6 10" id="KW-0249">Electron transport</keyword>
<dbReference type="PANTHER" id="PTHR43560">
    <property type="entry name" value="ION-TRANSLOCATING OXIDOREDUCTASE COMPLEX SUBUNIT B"/>
    <property type="match status" value="1"/>
</dbReference>
<feature type="binding site" evidence="10">
    <location>
        <position position="57"/>
    </location>
    <ligand>
        <name>[4Fe-4S] cluster</name>
        <dbReference type="ChEBI" id="CHEBI:49883"/>
        <label>1</label>
    </ligand>
</feature>
<feature type="binding site" evidence="10">
    <location>
        <position position="148"/>
    </location>
    <ligand>
        <name>[4Fe-4S] cluster</name>
        <dbReference type="ChEBI" id="CHEBI:49883"/>
        <label>2</label>
    </ligand>
</feature>
<comment type="caution">
    <text evidence="10">Lacks conserved residue(s) required for the propagation of feature annotation.</text>
</comment>
<keyword evidence="12" id="KW-0812">Transmembrane</keyword>
<comment type="caution">
    <text evidence="15">The sequence shown here is derived from an EMBL/GenBank/DDBJ whole genome shotgun (WGS) entry which is preliminary data.</text>
</comment>
<evidence type="ECO:0000256" key="6">
    <source>
        <dbReference type="ARBA" id="ARBA00022982"/>
    </source>
</evidence>
<dbReference type="EMBL" id="ABFK02000016">
    <property type="protein sequence ID" value="EDS04227.1"/>
    <property type="molecule type" value="Genomic_DNA"/>
</dbReference>
<keyword evidence="2 10" id="KW-0004">4Fe-4S</keyword>
<dbReference type="PROSITE" id="PS51379">
    <property type="entry name" value="4FE4S_FER_2"/>
    <property type="match status" value="3"/>
</dbReference>
<dbReference type="GO" id="GO:0046872">
    <property type="term" value="F:metal ion binding"/>
    <property type="evidence" value="ECO:0007669"/>
    <property type="project" value="UniProtKB-KW"/>
</dbReference>
<dbReference type="GO" id="GO:0009055">
    <property type="term" value="F:electron transfer activity"/>
    <property type="evidence" value="ECO:0007669"/>
    <property type="project" value="InterPro"/>
</dbReference>
<comment type="function">
    <text evidence="10">Part of a membrane-bound complex that couples electron transfer with translocation of ions across the membrane.</text>
</comment>
<name>B0MTP3_9BACT</name>
<evidence type="ECO:0000313" key="15">
    <source>
        <dbReference type="EMBL" id="EDS04227.1"/>
    </source>
</evidence>
<dbReference type="InterPro" id="IPR017900">
    <property type="entry name" value="4Fe4S_Fe_S_CS"/>
</dbReference>
<feature type="binding site" evidence="10">
    <location>
        <position position="183"/>
    </location>
    <ligand>
        <name>[4Fe-4S] cluster</name>
        <dbReference type="ChEBI" id="CHEBI:49883"/>
        <label>2</label>
    </ligand>
</feature>
<dbReference type="InterPro" id="IPR007202">
    <property type="entry name" value="4Fe-4S_dom"/>
</dbReference>
<organism evidence="15 16">
    <name type="scientific">Alistipes putredinis DSM 17216</name>
    <dbReference type="NCBI Taxonomy" id="445970"/>
    <lineage>
        <taxon>Bacteria</taxon>
        <taxon>Pseudomonadati</taxon>
        <taxon>Bacteroidota</taxon>
        <taxon>Bacteroidia</taxon>
        <taxon>Bacteroidales</taxon>
        <taxon>Rikenellaceae</taxon>
        <taxon>Alistipes</taxon>
    </lineage>
</organism>
<comment type="similarity">
    <text evidence="10">Belongs to the 4Fe4S bacterial-type ferredoxin family. RnfB subfamily.</text>
</comment>
<keyword evidence="5 10" id="KW-1278">Translocase</keyword>
<evidence type="ECO:0000256" key="10">
    <source>
        <dbReference type="HAMAP-Rule" id="MF_00463"/>
    </source>
</evidence>
<feature type="binding site" evidence="10">
    <location>
        <position position="176"/>
    </location>
    <ligand>
        <name>[4Fe-4S] cluster</name>
        <dbReference type="ChEBI" id="CHEBI:49883"/>
        <label>3</label>
    </ligand>
</feature>
<keyword evidence="10" id="KW-1003">Cell membrane</keyword>
<evidence type="ECO:0000256" key="11">
    <source>
        <dbReference type="SAM" id="MobiDB-lite"/>
    </source>
</evidence>
<evidence type="ECO:0000259" key="14">
    <source>
        <dbReference type="PROSITE" id="PS51656"/>
    </source>
</evidence>
<evidence type="ECO:0000256" key="7">
    <source>
        <dbReference type="ARBA" id="ARBA00023004"/>
    </source>
</evidence>
<proteinExistence type="inferred from homology"/>
<keyword evidence="16" id="KW-1185">Reference proteome</keyword>
<dbReference type="InterPro" id="IPR017896">
    <property type="entry name" value="4Fe4S_Fe-S-bd"/>
</dbReference>
<comment type="cofactor">
    <cofactor evidence="10">
        <name>[4Fe-4S] cluster</name>
        <dbReference type="ChEBI" id="CHEBI:49883"/>
    </cofactor>
    <text evidence="10">Binds 3 [4Fe-4S] clusters.</text>
</comment>
<dbReference type="GO" id="GO:0051539">
    <property type="term" value="F:4 iron, 4 sulfur cluster binding"/>
    <property type="evidence" value="ECO:0007669"/>
    <property type="project" value="UniProtKB-UniRule"/>
</dbReference>
<feature type="domain" description="4Fe-4S ferredoxin-type" evidence="13">
    <location>
        <begin position="243"/>
        <end position="270"/>
    </location>
</feature>
<accession>B0MTP3</accession>